<dbReference type="Pfam" id="PF18801">
    <property type="entry name" value="RapH_N"/>
    <property type="match status" value="1"/>
</dbReference>
<dbReference type="SUPFAM" id="SSF48452">
    <property type="entry name" value="TPR-like"/>
    <property type="match status" value="1"/>
</dbReference>
<dbReference type="PATRIC" id="fig|1423.173.peg.2130"/>
<dbReference type="AlphaFoldDB" id="A0A0D1IQ49"/>
<proteinExistence type="predicted"/>
<dbReference type="Gene3D" id="1.25.40.10">
    <property type="entry name" value="Tetratricopeptide repeat domain"/>
    <property type="match status" value="1"/>
</dbReference>
<evidence type="ECO:0000313" key="3">
    <source>
        <dbReference type="Proteomes" id="UP000032247"/>
    </source>
</evidence>
<evidence type="ECO:0000313" key="2">
    <source>
        <dbReference type="EMBL" id="KIU11478.1"/>
    </source>
</evidence>
<feature type="repeat" description="TPR" evidence="1">
    <location>
        <begin position="175"/>
        <end position="208"/>
    </location>
</feature>
<dbReference type="STRING" id="483913.AN935_13770"/>
<keyword evidence="1" id="KW-0802">TPR repeat</keyword>
<evidence type="ECO:0000256" key="1">
    <source>
        <dbReference type="PROSITE-ProRule" id="PRU00339"/>
    </source>
</evidence>
<dbReference type="Pfam" id="PF13424">
    <property type="entry name" value="TPR_12"/>
    <property type="match status" value="1"/>
</dbReference>
<dbReference type="PROSITE" id="PS50005">
    <property type="entry name" value="TPR"/>
    <property type="match status" value="1"/>
</dbReference>
<protein>
    <submittedName>
        <fullName evidence="2">Response regulator aspartate phosphatase</fullName>
    </submittedName>
</protein>
<comment type="caution">
    <text evidence="2">The sequence shown here is derived from an EMBL/GenBank/DDBJ whole genome shotgun (WGS) entry which is preliminary data.</text>
</comment>
<gene>
    <name evidence="2" type="ORF">SC09_Contig24orf00477</name>
</gene>
<accession>A0A0D1IQ49</accession>
<sequence length="371" mass="44204">MSKLASEYVANFLNEWYMAIKQQNVETAENYFKEVRSLFDDMEEDQEVLMYYSLLEERHKMMMYQVKGTDFPKHSYFNKRHAREIQKTDNRIEYYFFLFEALYESYNRNFENAISLFKIAEKKLSIIPDEIEVAEFYSKVASMYMMLRQSIVSLNYINNALNIYKGNENYKRKYATALMVVGTNYTDLGQFDKAEEAYFQAIRISKELDDKFFEAQIHHNLSITYSAANRSQDCLNALRKAIRNKEWRQSVYYINSLYMATKELFLMGQKDKAVYYYKKGQENLIQKENKVYEAKINIIYALLQDNQNEAIEQCWSCIHFLQEKNDLDSVLDLSLIISQYCEEKECYKDALEFSKRAILAEKKMRQLEGIG</sequence>
<organism evidence="2 3">
    <name type="scientific">Bacillus subtilis</name>
    <dbReference type="NCBI Taxonomy" id="1423"/>
    <lineage>
        <taxon>Bacteria</taxon>
        <taxon>Bacillati</taxon>
        <taxon>Bacillota</taxon>
        <taxon>Bacilli</taxon>
        <taxon>Bacillales</taxon>
        <taxon>Bacillaceae</taxon>
        <taxon>Bacillus</taxon>
    </lineage>
</organism>
<dbReference type="InterPro" id="IPR019734">
    <property type="entry name" value="TPR_rpt"/>
</dbReference>
<dbReference type="EMBL" id="JXBC01000003">
    <property type="protein sequence ID" value="KIU11478.1"/>
    <property type="molecule type" value="Genomic_DNA"/>
</dbReference>
<name>A0A0D1IQ49_BACIU</name>
<dbReference type="SMART" id="SM00028">
    <property type="entry name" value="TPR"/>
    <property type="match status" value="4"/>
</dbReference>
<dbReference type="InterPro" id="IPR011990">
    <property type="entry name" value="TPR-like_helical_dom_sf"/>
</dbReference>
<reference evidence="2 3" key="1">
    <citation type="submission" date="2014-12" db="EMBL/GenBank/DDBJ databases">
        <title>Comparative genome analysis of Bacillus coagulans HM-08, Clostridium butyricum HM-68, Bacillus subtilis HM-66 and Bacillus licheniformis BL-09.</title>
        <authorList>
            <person name="Zhang H."/>
        </authorList>
    </citation>
    <scope>NUCLEOTIDE SEQUENCE [LARGE SCALE GENOMIC DNA]</scope>
    <source>
        <strain evidence="2 3">HM-66</strain>
    </source>
</reference>
<dbReference type="Proteomes" id="UP000032247">
    <property type="component" value="Unassembled WGS sequence"/>
</dbReference>